<keyword evidence="1 2" id="KW-0732">Signal</keyword>
<dbReference type="OrthoDB" id="5901526at2"/>
<evidence type="ECO:0000256" key="2">
    <source>
        <dbReference type="SAM" id="SignalP"/>
    </source>
</evidence>
<dbReference type="Proteomes" id="UP000242231">
    <property type="component" value="Unassembled WGS sequence"/>
</dbReference>
<dbReference type="Pfam" id="PF13505">
    <property type="entry name" value="OMP_b-brl"/>
    <property type="match status" value="1"/>
</dbReference>
<dbReference type="InterPro" id="IPR011250">
    <property type="entry name" value="OMP/PagP_B-barrel"/>
</dbReference>
<dbReference type="EMBL" id="MPZM01000008">
    <property type="protein sequence ID" value="PPL17257.1"/>
    <property type="molecule type" value="Genomic_DNA"/>
</dbReference>
<dbReference type="AlphaFoldDB" id="A0A2P5TNV5"/>
<dbReference type="Gene3D" id="2.40.160.20">
    <property type="match status" value="1"/>
</dbReference>
<dbReference type="SUPFAM" id="SSF56925">
    <property type="entry name" value="OMPA-like"/>
    <property type="match status" value="1"/>
</dbReference>
<feature type="domain" description="Outer membrane protein beta-barrel" evidence="3">
    <location>
        <begin position="10"/>
        <end position="193"/>
    </location>
</feature>
<feature type="signal peptide" evidence="2">
    <location>
        <begin position="1"/>
        <end position="20"/>
    </location>
</feature>
<comment type="caution">
    <text evidence="4">The sequence shown here is derived from an EMBL/GenBank/DDBJ whole genome shotgun (WGS) entry which is preliminary data.</text>
</comment>
<sequence length="193" mass="21153">MKLKACLAGACLLVASGAQAQQYSSGSPFVYSQPEFYVGLNYAQLSLDAEDDFFEESADWNTIGVNLGVQPSPYLAFEGRYGKGVGSDEHFDGAVETKLKHYFGVYALPQIPIQDFMSVYGLLGWTKAKAEASVASARWKGSESEDDFSYGVGVRFLDKSRPGGVAFFAEYAQLINRSDYDINGLMVGLSWHF</sequence>
<evidence type="ECO:0000259" key="3">
    <source>
        <dbReference type="Pfam" id="PF13505"/>
    </source>
</evidence>
<accession>A0A2P5TNV5</accession>
<evidence type="ECO:0000313" key="4">
    <source>
        <dbReference type="EMBL" id="PPL17257.1"/>
    </source>
</evidence>
<dbReference type="RefSeq" id="WP_104485811.1">
    <property type="nucleotide sequence ID" value="NZ_BMYB01000013.1"/>
</dbReference>
<reference evidence="5" key="1">
    <citation type="submission" date="2016-11" db="EMBL/GenBank/DDBJ databases">
        <authorList>
            <person name="Sisinthy S."/>
            <person name="Ara S."/>
            <person name="Gundlapally S.R."/>
        </authorList>
    </citation>
    <scope>NUCLEOTIDE SEQUENCE [LARGE SCALE GENOMIC DNA]</scope>
    <source>
        <strain evidence="5">V1-41</strain>
    </source>
</reference>
<evidence type="ECO:0000256" key="1">
    <source>
        <dbReference type="ARBA" id="ARBA00022729"/>
    </source>
</evidence>
<protein>
    <recommendedName>
        <fullName evidence="3">Outer membrane protein beta-barrel domain-containing protein</fullName>
    </recommendedName>
</protein>
<name>A0A2P5TNV5_9GAMM</name>
<proteinExistence type="predicted"/>
<organism evidence="4 5">
    <name type="scientific">Oceanisphaera arctica</name>
    <dbReference type="NCBI Taxonomy" id="641510"/>
    <lineage>
        <taxon>Bacteria</taxon>
        <taxon>Pseudomonadati</taxon>
        <taxon>Pseudomonadota</taxon>
        <taxon>Gammaproteobacteria</taxon>
        <taxon>Aeromonadales</taxon>
        <taxon>Aeromonadaceae</taxon>
        <taxon>Oceanisphaera</taxon>
    </lineage>
</organism>
<keyword evidence="5" id="KW-1185">Reference proteome</keyword>
<dbReference type="InterPro" id="IPR027385">
    <property type="entry name" value="Beta-barrel_OMP"/>
</dbReference>
<feature type="chain" id="PRO_5015144839" description="Outer membrane protein beta-barrel domain-containing protein" evidence="2">
    <location>
        <begin position="21"/>
        <end position="193"/>
    </location>
</feature>
<evidence type="ECO:0000313" key="5">
    <source>
        <dbReference type="Proteomes" id="UP000242231"/>
    </source>
</evidence>
<gene>
    <name evidence="4" type="ORF">UN63_05670</name>
</gene>